<keyword evidence="4" id="KW-0670">Pyruvate</keyword>
<dbReference type="EMBL" id="BMEG01000004">
    <property type="protein sequence ID" value="GGD70905.1"/>
    <property type="molecule type" value="Genomic_DNA"/>
</dbReference>
<evidence type="ECO:0008006" key="7">
    <source>
        <dbReference type="Google" id="ProtNLM"/>
    </source>
</evidence>
<evidence type="ECO:0000313" key="5">
    <source>
        <dbReference type="EMBL" id="GGD70905.1"/>
    </source>
</evidence>
<sequence length="86" mass="9222">MIDCDDPAISEVGCVLVGMAEASSCMIEALPGQRVWKGDEVGYFQYGGSSMCLIFRPGVIDSFVVQPPFSQDDPPVKVNAHLATAR</sequence>
<proteinExistence type="predicted"/>
<evidence type="ECO:0000256" key="1">
    <source>
        <dbReference type="ARBA" id="ARBA00022793"/>
    </source>
</evidence>
<organism evidence="5 6">
    <name type="scientific">Caballeronia grimmiae</name>
    <dbReference type="NCBI Taxonomy" id="1071679"/>
    <lineage>
        <taxon>Bacteria</taxon>
        <taxon>Pseudomonadati</taxon>
        <taxon>Pseudomonadota</taxon>
        <taxon>Betaproteobacteria</taxon>
        <taxon>Burkholderiales</taxon>
        <taxon>Burkholderiaceae</taxon>
        <taxon>Caballeronia</taxon>
    </lineage>
</organism>
<protein>
    <recommendedName>
        <fullName evidence="7">Phosphatidylserine decarboxylase</fullName>
    </recommendedName>
</protein>
<name>A0ABQ1RHY4_9BURK</name>
<keyword evidence="3" id="KW-0456">Lyase</keyword>
<keyword evidence="1" id="KW-0210">Decarboxylase</keyword>
<evidence type="ECO:0000256" key="3">
    <source>
        <dbReference type="ARBA" id="ARBA00023239"/>
    </source>
</evidence>
<gene>
    <name evidence="5" type="ORF">GCM10010985_26770</name>
</gene>
<dbReference type="Proteomes" id="UP000597138">
    <property type="component" value="Unassembled WGS sequence"/>
</dbReference>
<evidence type="ECO:0000313" key="6">
    <source>
        <dbReference type="Proteomes" id="UP000597138"/>
    </source>
</evidence>
<evidence type="ECO:0000256" key="4">
    <source>
        <dbReference type="ARBA" id="ARBA00023317"/>
    </source>
</evidence>
<evidence type="ECO:0000256" key="2">
    <source>
        <dbReference type="ARBA" id="ARBA00023145"/>
    </source>
</evidence>
<keyword evidence="2" id="KW-0865">Zymogen</keyword>
<dbReference type="Pfam" id="PF02666">
    <property type="entry name" value="PS_Dcarbxylase"/>
    <property type="match status" value="1"/>
</dbReference>
<comment type="caution">
    <text evidence="5">The sequence shown here is derived from an EMBL/GenBank/DDBJ whole genome shotgun (WGS) entry which is preliminary data.</text>
</comment>
<keyword evidence="6" id="KW-1185">Reference proteome</keyword>
<reference evidence="6" key="1">
    <citation type="journal article" date="2019" name="Int. J. Syst. Evol. Microbiol.">
        <title>The Global Catalogue of Microorganisms (GCM) 10K type strain sequencing project: providing services to taxonomists for standard genome sequencing and annotation.</title>
        <authorList>
            <consortium name="The Broad Institute Genomics Platform"/>
            <consortium name="The Broad Institute Genome Sequencing Center for Infectious Disease"/>
            <person name="Wu L."/>
            <person name="Ma J."/>
        </authorList>
    </citation>
    <scope>NUCLEOTIDE SEQUENCE [LARGE SCALE GENOMIC DNA]</scope>
    <source>
        <strain evidence="6">CGMCC 1.11013</strain>
    </source>
</reference>
<accession>A0ABQ1RHY4</accession>
<dbReference type="InterPro" id="IPR003817">
    <property type="entry name" value="PS_Dcarbxylase"/>
</dbReference>